<reference evidence="8" key="1">
    <citation type="submission" date="2015-10" db="EMBL/GenBank/DDBJ databases">
        <title>Niche specialization of a soil ammonia-oxidizing archaeon, Candidatus Nitrosocosmicus oleophilus.</title>
        <authorList>
            <person name="Jung M.-Y."/>
            <person name="Rhee S.-K."/>
        </authorList>
    </citation>
    <scope>NUCLEOTIDE SEQUENCE [LARGE SCALE GENOMIC DNA]</scope>
    <source>
        <strain evidence="8">MY3</strain>
    </source>
</reference>
<evidence type="ECO:0000256" key="5">
    <source>
        <dbReference type="ARBA" id="ARBA00023136"/>
    </source>
</evidence>
<feature type="domain" description="Cache" evidence="6">
    <location>
        <begin position="62"/>
        <end position="298"/>
    </location>
</feature>
<comment type="subcellular location">
    <subcellularLocation>
        <location evidence="1">Cell membrane</location>
        <topology evidence="1">Multi-pass membrane protein</topology>
    </subcellularLocation>
</comment>
<dbReference type="SUPFAM" id="SSF103190">
    <property type="entry name" value="Sensory domain-like"/>
    <property type="match status" value="1"/>
</dbReference>
<dbReference type="GO" id="GO:0005886">
    <property type="term" value="C:plasma membrane"/>
    <property type="evidence" value="ECO:0007669"/>
    <property type="project" value="UniProtKB-SubCell"/>
</dbReference>
<evidence type="ECO:0000313" key="7">
    <source>
        <dbReference type="EMBL" id="ALI35758.1"/>
    </source>
</evidence>
<proteinExistence type="predicted"/>
<dbReference type="Pfam" id="PF02743">
    <property type="entry name" value="dCache_1"/>
    <property type="match status" value="1"/>
</dbReference>
<accession>A0A654LWD7</accession>
<evidence type="ECO:0000313" key="8">
    <source>
        <dbReference type="Proteomes" id="UP000058925"/>
    </source>
</evidence>
<evidence type="ECO:0000256" key="3">
    <source>
        <dbReference type="ARBA" id="ARBA00022692"/>
    </source>
</evidence>
<dbReference type="AlphaFoldDB" id="A0A654LWD7"/>
<keyword evidence="5" id="KW-0472">Membrane</keyword>
<dbReference type="Gene3D" id="3.30.450.20">
    <property type="entry name" value="PAS domain"/>
    <property type="match status" value="1"/>
</dbReference>
<sequence length="338" mass="37194">MQNKNIVTKKVIYGITGLTLLILAISLGTQTPSSAQIPPAMNGNNNNTTIFENNAYQAHNYVKLLAQNMENRLEKAAAILELTGMLPEVKNVTSVNMLEETIGQQKGIPQNADIPKRQVAKDILEKYGEFQLVFFLMPNGDIYIEEPYALQQNLSKSNFAFRDYYKGVITNNDTFLGNVIVSASSGQNQAVMAVPIYSEVKGSLTGIWAGGLDMSEFNKSLQSLNLTNNERIVYVDNLGKVVADSDIQSSNRNESFANLQGFKNAINGKSGTVKEIVNGTEMLVSYYPVKALSNNWAVLLIQPNNGNSVVSSSNYAITNNSIMENDKQKEMLLQNISK</sequence>
<keyword evidence="2" id="KW-1003">Cell membrane</keyword>
<dbReference type="EMBL" id="CP012850">
    <property type="protein sequence ID" value="ALI35758.1"/>
    <property type="molecule type" value="Genomic_DNA"/>
</dbReference>
<dbReference type="InterPro" id="IPR033479">
    <property type="entry name" value="dCache_1"/>
</dbReference>
<protein>
    <recommendedName>
        <fullName evidence="6">Cache domain-containing protein</fullName>
    </recommendedName>
</protein>
<dbReference type="RefSeq" id="WP_196818165.1">
    <property type="nucleotide sequence ID" value="NZ_CP012850.1"/>
</dbReference>
<dbReference type="Proteomes" id="UP000058925">
    <property type="component" value="Chromosome"/>
</dbReference>
<evidence type="ECO:0000259" key="6">
    <source>
        <dbReference type="Pfam" id="PF02743"/>
    </source>
</evidence>
<evidence type="ECO:0000256" key="2">
    <source>
        <dbReference type="ARBA" id="ARBA00022475"/>
    </source>
</evidence>
<name>A0A654LWD7_9ARCH</name>
<dbReference type="OrthoDB" id="11465at2157"/>
<keyword evidence="3" id="KW-0812">Transmembrane</keyword>
<keyword evidence="8" id="KW-1185">Reference proteome</keyword>
<keyword evidence="4" id="KW-1133">Transmembrane helix</keyword>
<evidence type="ECO:0000256" key="1">
    <source>
        <dbReference type="ARBA" id="ARBA00004651"/>
    </source>
</evidence>
<organism evidence="7 8">
    <name type="scientific">Candidatus Nitrosocosmicus oleophilus</name>
    <dbReference type="NCBI Taxonomy" id="1353260"/>
    <lineage>
        <taxon>Archaea</taxon>
        <taxon>Nitrososphaerota</taxon>
        <taxon>Nitrososphaeria</taxon>
        <taxon>Nitrososphaerales</taxon>
        <taxon>Nitrososphaeraceae</taxon>
        <taxon>Candidatus Nitrosocosmicus</taxon>
    </lineage>
</organism>
<gene>
    <name evidence="7" type="ORF">NMY3_01555</name>
</gene>
<dbReference type="InterPro" id="IPR029151">
    <property type="entry name" value="Sensor-like_sf"/>
</dbReference>
<dbReference type="KEGG" id="taa:NMY3_01555"/>
<evidence type="ECO:0000256" key="4">
    <source>
        <dbReference type="ARBA" id="ARBA00022989"/>
    </source>
</evidence>
<dbReference type="GeneID" id="60421598"/>